<evidence type="ECO:0000313" key="10">
    <source>
        <dbReference type="Proteomes" id="UP000245119"/>
    </source>
</evidence>
<evidence type="ECO:0000313" key="9">
    <source>
        <dbReference type="EMBL" id="PVD22103.1"/>
    </source>
</evidence>
<evidence type="ECO:0000256" key="5">
    <source>
        <dbReference type="ARBA" id="ARBA00023136"/>
    </source>
</evidence>
<feature type="transmembrane region" description="Helical" evidence="8">
    <location>
        <begin position="198"/>
        <end position="218"/>
    </location>
</feature>
<comment type="similarity">
    <text evidence="6">Belongs to the major facilitator superfamily. Spinster (TC 2.A.1.49) family.</text>
</comment>
<evidence type="ECO:0000256" key="2">
    <source>
        <dbReference type="ARBA" id="ARBA00022448"/>
    </source>
</evidence>
<dbReference type="PANTHER" id="PTHR23505">
    <property type="entry name" value="SPINSTER"/>
    <property type="match status" value="1"/>
</dbReference>
<evidence type="ECO:0000256" key="8">
    <source>
        <dbReference type="SAM" id="Phobius"/>
    </source>
</evidence>
<feature type="transmembrane region" description="Helical" evidence="8">
    <location>
        <begin position="299"/>
        <end position="320"/>
    </location>
</feature>
<evidence type="ECO:0000256" key="7">
    <source>
        <dbReference type="SAM" id="MobiDB-lite"/>
    </source>
</evidence>
<evidence type="ECO:0000256" key="6">
    <source>
        <dbReference type="ARBA" id="ARBA00024338"/>
    </source>
</evidence>
<dbReference type="AlphaFoldDB" id="A0A2T7NLQ6"/>
<protein>
    <recommendedName>
        <fullName evidence="11">Major facilitator superfamily (MFS) profile domain-containing protein</fullName>
    </recommendedName>
</protein>
<comment type="subcellular location">
    <subcellularLocation>
        <location evidence="1">Membrane</location>
        <topology evidence="1">Multi-pass membrane protein</topology>
    </subcellularLocation>
</comment>
<dbReference type="GO" id="GO:0022857">
    <property type="term" value="F:transmembrane transporter activity"/>
    <property type="evidence" value="ECO:0007669"/>
    <property type="project" value="InterPro"/>
</dbReference>
<dbReference type="GO" id="GO:0016020">
    <property type="term" value="C:membrane"/>
    <property type="evidence" value="ECO:0007669"/>
    <property type="project" value="UniProtKB-SubCell"/>
</dbReference>
<proteinExistence type="inferred from homology"/>
<sequence length="469" mass="51615">MVSRRATKTTRAGTSAVNDEDKESSDGKDDDVEETRRLISSDQKPWCKVVFSYPSYVLLLLLLAYLLNQLDRYMLAITIRSVAHDLKFGNMACFLNTTLSAKETLGVKCNMTSKDSCLNITNTAGVPACAWDYNGQGLEYQILAGPIFILDYTFMGILATALLLFWETSSLLPTLTNRFDSDMLLSLADYVKDMGWRWAFYISGMPGIILAILIFLSVREPQRTSFASSKEDAPNSHDSVLEMSPCQKLCRTLRMFSQPSLILLCLGGSLRNAAGYVWAYNSQPYFEAVGESKEQIGAFMSWVPLVGGSLGVILGGKISDVWVNKLGPISRVLVLTASQLVAAPFAAATLLFKAPVSFSMQIPTYIIGEMWVGVALAVLVELVGSKFKTTAIAVYLFVITNIGGCVPLLVPPIQQLFENNGYNMSDALRGALYVLYPAMYIAGGLVFLLTVGILRKNRQHFEYATLQND</sequence>
<dbReference type="Gene3D" id="1.20.1250.20">
    <property type="entry name" value="MFS general substrate transporter like domains"/>
    <property type="match status" value="1"/>
</dbReference>
<feature type="transmembrane region" description="Helical" evidence="8">
    <location>
        <begin position="391"/>
        <end position="410"/>
    </location>
</feature>
<feature type="transmembrane region" description="Helical" evidence="8">
    <location>
        <begin position="50"/>
        <end position="67"/>
    </location>
</feature>
<keyword evidence="2" id="KW-0813">Transport</keyword>
<feature type="transmembrane region" description="Helical" evidence="8">
    <location>
        <begin position="142"/>
        <end position="166"/>
    </location>
</feature>
<gene>
    <name evidence="9" type="ORF">C0Q70_17907</name>
</gene>
<evidence type="ECO:0008006" key="11">
    <source>
        <dbReference type="Google" id="ProtNLM"/>
    </source>
</evidence>
<dbReference type="InterPro" id="IPR011701">
    <property type="entry name" value="MFS"/>
</dbReference>
<feature type="transmembrane region" description="Helical" evidence="8">
    <location>
        <begin position="332"/>
        <end position="352"/>
    </location>
</feature>
<keyword evidence="10" id="KW-1185">Reference proteome</keyword>
<keyword evidence="5 8" id="KW-0472">Membrane</keyword>
<feature type="region of interest" description="Disordered" evidence="7">
    <location>
        <begin position="1"/>
        <end position="34"/>
    </location>
</feature>
<feature type="transmembrane region" description="Helical" evidence="8">
    <location>
        <begin position="364"/>
        <end position="384"/>
    </location>
</feature>
<organism evidence="9 10">
    <name type="scientific">Pomacea canaliculata</name>
    <name type="common">Golden apple snail</name>
    <dbReference type="NCBI Taxonomy" id="400727"/>
    <lineage>
        <taxon>Eukaryota</taxon>
        <taxon>Metazoa</taxon>
        <taxon>Spiralia</taxon>
        <taxon>Lophotrochozoa</taxon>
        <taxon>Mollusca</taxon>
        <taxon>Gastropoda</taxon>
        <taxon>Caenogastropoda</taxon>
        <taxon>Architaenioglossa</taxon>
        <taxon>Ampullarioidea</taxon>
        <taxon>Ampullariidae</taxon>
        <taxon>Pomacea</taxon>
    </lineage>
</organism>
<dbReference type="InterPro" id="IPR044770">
    <property type="entry name" value="MFS_spinster-like"/>
</dbReference>
<feature type="compositionally biased region" description="Acidic residues" evidence="7">
    <location>
        <begin position="18"/>
        <end position="33"/>
    </location>
</feature>
<feature type="transmembrane region" description="Helical" evidence="8">
    <location>
        <begin position="261"/>
        <end position="279"/>
    </location>
</feature>
<comment type="caution">
    <text evidence="9">The sequence shown here is derived from an EMBL/GenBank/DDBJ whole genome shotgun (WGS) entry which is preliminary data.</text>
</comment>
<name>A0A2T7NLQ6_POMCA</name>
<dbReference type="PANTHER" id="PTHR23505:SF79">
    <property type="entry name" value="PROTEIN SPINSTER"/>
    <property type="match status" value="1"/>
</dbReference>
<dbReference type="EMBL" id="PZQS01000011">
    <property type="protein sequence ID" value="PVD22103.1"/>
    <property type="molecule type" value="Genomic_DNA"/>
</dbReference>
<dbReference type="SUPFAM" id="SSF103473">
    <property type="entry name" value="MFS general substrate transporter"/>
    <property type="match status" value="1"/>
</dbReference>
<dbReference type="OrthoDB" id="3639251at2759"/>
<accession>A0A2T7NLQ6</accession>
<dbReference type="Proteomes" id="UP000245119">
    <property type="component" value="Linkage Group LG11"/>
</dbReference>
<feature type="transmembrane region" description="Helical" evidence="8">
    <location>
        <begin position="430"/>
        <end position="454"/>
    </location>
</feature>
<evidence type="ECO:0000256" key="1">
    <source>
        <dbReference type="ARBA" id="ARBA00004141"/>
    </source>
</evidence>
<dbReference type="Pfam" id="PF07690">
    <property type="entry name" value="MFS_1"/>
    <property type="match status" value="1"/>
</dbReference>
<evidence type="ECO:0000256" key="3">
    <source>
        <dbReference type="ARBA" id="ARBA00022692"/>
    </source>
</evidence>
<keyword evidence="4 8" id="KW-1133">Transmembrane helix</keyword>
<reference evidence="9 10" key="1">
    <citation type="submission" date="2018-04" db="EMBL/GenBank/DDBJ databases">
        <title>The genome of golden apple snail Pomacea canaliculata provides insight into stress tolerance and invasive adaptation.</title>
        <authorList>
            <person name="Liu C."/>
            <person name="Liu B."/>
            <person name="Ren Y."/>
            <person name="Zhang Y."/>
            <person name="Wang H."/>
            <person name="Li S."/>
            <person name="Jiang F."/>
            <person name="Yin L."/>
            <person name="Zhang G."/>
            <person name="Qian W."/>
            <person name="Fan W."/>
        </authorList>
    </citation>
    <scope>NUCLEOTIDE SEQUENCE [LARGE SCALE GENOMIC DNA]</scope>
    <source>
        <strain evidence="9">SZHN2017</strain>
        <tissue evidence="9">Muscle</tissue>
    </source>
</reference>
<dbReference type="InterPro" id="IPR036259">
    <property type="entry name" value="MFS_trans_sf"/>
</dbReference>
<keyword evidence="3 8" id="KW-0812">Transmembrane</keyword>
<evidence type="ECO:0000256" key="4">
    <source>
        <dbReference type="ARBA" id="ARBA00022989"/>
    </source>
</evidence>